<dbReference type="OrthoDB" id="6851830at2"/>
<evidence type="ECO:0000313" key="1">
    <source>
        <dbReference type="EMBL" id="EKF21075.1"/>
    </source>
</evidence>
<gene>
    <name evidence="1" type="ORF">C731_4932</name>
</gene>
<name>K5B9U0_MYCHD</name>
<accession>K5B9U0</accession>
<dbReference type="Proteomes" id="UP000006265">
    <property type="component" value="Unassembled WGS sequence"/>
</dbReference>
<sequence>MSLSAVRHLLPGAVAGVAAFVFSRVMIEPLTGAAIDYEGEREHAEAHLAGAHGHGHEHGELFSRAVQENLGAATGIVAFAVVMGVLYAVAYQVLQAVLERRGHRPDPVTTALLLAAGMGLAVTVLPALKYPANPPGVGVDDTVAERSSAFLTVTAVSALAAVVAVGVAVRWAREWGVWRAVGAAVGGYLAVMLVVFAAAPSFHEAPGPLHDAGGGLVFPGFPAELLADFRMYSLLNHVLLWLVIGVVFAALVSRTRSTDAEALGSEVAVA</sequence>
<evidence type="ECO:0000313" key="2">
    <source>
        <dbReference type="Proteomes" id="UP000006265"/>
    </source>
</evidence>
<proteinExistence type="predicted"/>
<organism evidence="1 2">
    <name type="scientific">Mycolicibacterium hassiacum (strain DSM 44199 / CIP 105218 / JCM 12690 / 3849)</name>
    <name type="common">Mycobacterium hassiacum</name>
    <dbReference type="NCBI Taxonomy" id="1122247"/>
    <lineage>
        <taxon>Bacteria</taxon>
        <taxon>Bacillati</taxon>
        <taxon>Actinomycetota</taxon>
        <taxon>Actinomycetes</taxon>
        <taxon>Mycobacteriales</taxon>
        <taxon>Mycobacteriaceae</taxon>
        <taxon>Mycolicibacterium</taxon>
    </lineage>
</organism>
<keyword evidence="2" id="KW-1185">Reference proteome</keyword>
<reference evidence="1 2" key="1">
    <citation type="journal article" date="2012" name="J. Bacteriol.">
        <title>Genome sequence of Mycobacterium hassiacum DSM 44199, a rare source of heat-stable mycobacterial proteins.</title>
        <authorList>
            <person name="Tiago I."/>
            <person name="Maranha A."/>
            <person name="Mendes V."/>
            <person name="Alarico S."/>
            <person name="Moynihan P.J."/>
            <person name="Clarke A.J."/>
            <person name="Macedo-Ribeiro S."/>
            <person name="Pereira P.J."/>
            <person name="Empadinhas N."/>
        </authorList>
    </citation>
    <scope>NUCLEOTIDE SEQUENCE [LARGE SCALE GENOMIC DNA]</scope>
    <source>
        <strain evidence="2">DSM 44199 / CIP 105218 / JCM 12690 / 3849</strain>
    </source>
</reference>
<dbReference type="PATRIC" id="fig|1122247.3.peg.4728"/>
<comment type="caution">
    <text evidence="1">The sequence shown here is derived from an EMBL/GenBank/DDBJ whole genome shotgun (WGS) entry which is preliminary data.</text>
</comment>
<protein>
    <submittedName>
        <fullName evidence="1">Putative cobalt transporter subunit family protein</fullName>
    </submittedName>
</protein>
<dbReference type="EMBL" id="AMRA01000160">
    <property type="protein sequence ID" value="EKF21075.1"/>
    <property type="molecule type" value="Genomic_DNA"/>
</dbReference>
<dbReference type="Pfam" id="PF09490">
    <property type="entry name" value="CbtA"/>
    <property type="match status" value="1"/>
</dbReference>
<dbReference type="RefSeq" id="WP_005632831.1">
    <property type="nucleotide sequence ID" value="NZ_AMRA01000160.1"/>
</dbReference>
<dbReference type="AlphaFoldDB" id="K5B9U0"/>
<dbReference type="InterPro" id="IPR012666">
    <property type="entry name" value="CbtA_put"/>
</dbReference>
<dbReference type="eggNOG" id="COG5446">
    <property type="taxonomic scope" value="Bacteria"/>
</dbReference>
<dbReference type="STRING" id="1122247.GCA_000379865_03216"/>